<gene>
    <name evidence="1" type="ORF">EVJ46_09100</name>
</gene>
<proteinExistence type="predicted"/>
<evidence type="ECO:0000313" key="1">
    <source>
        <dbReference type="EMBL" id="RZD15675.1"/>
    </source>
</evidence>
<protein>
    <submittedName>
        <fullName evidence="1">DUF4258 domain-containing protein</fullName>
    </submittedName>
</protein>
<comment type="caution">
    <text evidence="1">The sequence shown here is derived from an EMBL/GenBank/DDBJ whole genome shotgun (WGS) entry which is preliminary data.</text>
</comment>
<accession>A0A519BEI3</accession>
<dbReference type="AlphaFoldDB" id="A0A519BEI3"/>
<reference evidence="1 2" key="1">
    <citation type="journal article" date="2019" name="ISME J.">
        <title>Insights into ecological role of a new deltaproteobacterial order Candidatus Acidulodesulfobacterales by metagenomics and metatranscriptomics.</title>
        <authorList>
            <person name="Tan S."/>
            <person name="Liu J."/>
            <person name="Fang Y."/>
            <person name="Hedlund B.P."/>
            <person name="Lian Z.H."/>
            <person name="Huang L.Y."/>
            <person name="Li J.T."/>
            <person name="Huang L.N."/>
            <person name="Li W.J."/>
            <person name="Jiang H.C."/>
            <person name="Dong H.L."/>
            <person name="Shu W.S."/>
        </authorList>
    </citation>
    <scope>NUCLEOTIDE SEQUENCE [LARGE SCALE GENOMIC DNA]</scope>
    <source>
        <strain evidence="1">AP2</strain>
    </source>
</reference>
<dbReference type="Proteomes" id="UP000316562">
    <property type="component" value="Unassembled WGS sequence"/>
</dbReference>
<name>A0A519BEI3_ACIG2</name>
<sequence>MKIIFDENKNKKLLKERGVNFETVIDKMAEGEIKLDFKHPNSDKYPNQRIMVIVINDYTYCVPYVQTQNEIFLKTVYPDRRFKKIIGGKKNEKNNK</sequence>
<evidence type="ECO:0000313" key="2">
    <source>
        <dbReference type="Proteomes" id="UP000316562"/>
    </source>
</evidence>
<dbReference type="EMBL" id="SGBC01000004">
    <property type="protein sequence ID" value="RZD15675.1"/>
    <property type="molecule type" value="Genomic_DNA"/>
</dbReference>
<organism evidence="1 2">
    <name type="scientific">Acididesulfobacter guangdongensis</name>
    <dbReference type="NCBI Taxonomy" id="2597225"/>
    <lineage>
        <taxon>Bacteria</taxon>
        <taxon>Deltaproteobacteria</taxon>
        <taxon>Candidatus Acidulodesulfobacterales</taxon>
        <taxon>Candidatus Acididesulfobacter</taxon>
    </lineage>
</organism>